<dbReference type="RefSeq" id="WP_166189129.1">
    <property type="nucleotide sequence ID" value="NZ_CP049811.1"/>
</dbReference>
<keyword evidence="1 4" id="KW-0808">Transferase</keyword>
<sequence length="232" mass="24647">MKLPDPSSIFTTLDATWPPEMYRQNGDWLRRIGGAGGSRVNAATAMVESPTLDGCGPLVMVRTGEDALAERLDAAGYAIKDPCRLLVAPAAELAQMRPAGPRTVQGEAPIARMAEIWAEGGIGPARLQIMDRATCPKTYITGRLGDRLAGCVYVGAKGDLAMLHALEISPHHRRHGVARDLVAASAGWAADAGCTWLSLIVTEANTAALALYSTMGFSDIGGYHYRIKEDTA</sequence>
<evidence type="ECO:0000313" key="5">
    <source>
        <dbReference type="Proteomes" id="UP000500791"/>
    </source>
</evidence>
<dbReference type="PROSITE" id="PS51186">
    <property type="entry name" value="GNAT"/>
    <property type="match status" value="1"/>
</dbReference>
<dbReference type="Proteomes" id="UP000500791">
    <property type="component" value="Chromosome"/>
</dbReference>
<dbReference type="PANTHER" id="PTHR43877:SF1">
    <property type="entry name" value="ACETYLTRANSFERASE"/>
    <property type="match status" value="1"/>
</dbReference>
<dbReference type="InterPro" id="IPR000182">
    <property type="entry name" value="GNAT_dom"/>
</dbReference>
<protein>
    <submittedName>
        <fullName evidence="4">GNAT family N-acetyltransferase</fullName>
    </submittedName>
</protein>
<dbReference type="GO" id="GO:0016747">
    <property type="term" value="F:acyltransferase activity, transferring groups other than amino-acyl groups"/>
    <property type="evidence" value="ECO:0007669"/>
    <property type="project" value="InterPro"/>
</dbReference>
<gene>
    <name evidence="4" type="ORF">G8E03_04510</name>
</gene>
<feature type="domain" description="N-acetyltransferase" evidence="3">
    <location>
        <begin position="94"/>
        <end position="232"/>
    </location>
</feature>
<dbReference type="AlphaFoldDB" id="A0A6G7VJR4"/>
<reference evidence="4 5" key="1">
    <citation type="submission" date="2020-03" db="EMBL/GenBank/DDBJ databases">
        <title>Complete genome sequence of Monaibacterium sp. ALG8 with diverse plasmids.</title>
        <authorList>
            <person name="Sun C."/>
        </authorList>
    </citation>
    <scope>NUCLEOTIDE SEQUENCE [LARGE SCALE GENOMIC DNA]</scope>
    <source>
        <strain evidence="4 5">ALG8</strain>
    </source>
</reference>
<accession>A0A6G7VJR4</accession>
<keyword evidence="2" id="KW-0012">Acyltransferase</keyword>
<dbReference type="Gene3D" id="3.40.630.30">
    <property type="match status" value="1"/>
</dbReference>
<evidence type="ECO:0000256" key="2">
    <source>
        <dbReference type="ARBA" id="ARBA00023315"/>
    </source>
</evidence>
<keyword evidence="5" id="KW-1185">Reference proteome</keyword>
<dbReference type="SUPFAM" id="SSF55729">
    <property type="entry name" value="Acyl-CoA N-acyltransferases (Nat)"/>
    <property type="match status" value="1"/>
</dbReference>
<evidence type="ECO:0000259" key="3">
    <source>
        <dbReference type="PROSITE" id="PS51186"/>
    </source>
</evidence>
<dbReference type="Pfam" id="PF00583">
    <property type="entry name" value="Acetyltransf_1"/>
    <property type="match status" value="1"/>
</dbReference>
<name>A0A6G7VJR4_9RHOB</name>
<dbReference type="EMBL" id="CP049811">
    <property type="protein sequence ID" value="QIK40088.1"/>
    <property type="molecule type" value="Genomic_DNA"/>
</dbReference>
<organism evidence="4 5">
    <name type="scientific">Pontivivens nitratireducens</name>
    <dbReference type="NCBI Taxonomy" id="2758038"/>
    <lineage>
        <taxon>Bacteria</taxon>
        <taxon>Pseudomonadati</taxon>
        <taxon>Pseudomonadota</taxon>
        <taxon>Alphaproteobacteria</taxon>
        <taxon>Rhodobacterales</taxon>
        <taxon>Paracoccaceae</taxon>
        <taxon>Pontivivens</taxon>
    </lineage>
</organism>
<dbReference type="KEGG" id="mon:G8E03_04510"/>
<evidence type="ECO:0000256" key="1">
    <source>
        <dbReference type="ARBA" id="ARBA00022679"/>
    </source>
</evidence>
<dbReference type="InterPro" id="IPR050832">
    <property type="entry name" value="Bact_Acetyltransf"/>
</dbReference>
<dbReference type="InterPro" id="IPR016181">
    <property type="entry name" value="Acyl_CoA_acyltransferase"/>
</dbReference>
<dbReference type="PANTHER" id="PTHR43877">
    <property type="entry name" value="AMINOALKYLPHOSPHONATE N-ACETYLTRANSFERASE-RELATED-RELATED"/>
    <property type="match status" value="1"/>
</dbReference>
<proteinExistence type="predicted"/>
<evidence type="ECO:0000313" key="4">
    <source>
        <dbReference type="EMBL" id="QIK40088.1"/>
    </source>
</evidence>